<keyword evidence="4" id="KW-1185">Reference proteome</keyword>
<sequence>MPVRPCDRLQQASPLCLRYLSSPFAPSRSKRGSSPARLATCAGTRHCPPVRRLLALPLILATLGAASPRPQRIVSLNLCADQYLLALADRGQIAAVTRLSRDPAMSAVAAQAASYPVTRGTGEDVLALRPDLVIADPYWRPETMARLRARGIATLALPPADSYAAIRDQARQVAAAIGRPARGDRLVAVMDRALAAVPPGAGRGRVAAYYQRRGFLTGGGTLVDEMMRRVGLANLATRLGKPPLARVGLEEMALARPDYLIVESETDRVADQGTEMLHHPLLARMPRLRVPEAWTVCGGPAYVRAAQSLARQLSSLAIPATAGIQGRRRHARHSGPRPSPG</sequence>
<dbReference type="SUPFAM" id="SSF53807">
    <property type="entry name" value="Helical backbone' metal receptor"/>
    <property type="match status" value="1"/>
</dbReference>
<evidence type="ECO:0000313" key="3">
    <source>
        <dbReference type="EMBL" id="NJR79570.1"/>
    </source>
</evidence>
<dbReference type="PROSITE" id="PS50983">
    <property type="entry name" value="FE_B12_PBP"/>
    <property type="match status" value="1"/>
</dbReference>
<dbReference type="PANTHER" id="PTHR30535:SF34">
    <property type="entry name" value="MOLYBDATE-BINDING PROTEIN MOLA"/>
    <property type="match status" value="1"/>
</dbReference>
<name>A0ABX1CTG0_9SPHN</name>
<evidence type="ECO:0000256" key="1">
    <source>
        <dbReference type="SAM" id="MobiDB-lite"/>
    </source>
</evidence>
<gene>
    <name evidence="3" type="ORF">HBH26_13365</name>
</gene>
<evidence type="ECO:0000313" key="4">
    <source>
        <dbReference type="Proteomes" id="UP000732399"/>
    </source>
</evidence>
<dbReference type="Pfam" id="PF01497">
    <property type="entry name" value="Peripla_BP_2"/>
    <property type="match status" value="1"/>
</dbReference>
<dbReference type="PANTHER" id="PTHR30535">
    <property type="entry name" value="VITAMIN B12-BINDING PROTEIN"/>
    <property type="match status" value="1"/>
</dbReference>
<comment type="caution">
    <text evidence="3">The sequence shown here is derived from an EMBL/GenBank/DDBJ whole genome shotgun (WGS) entry which is preliminary data.</text>
</comment>
<dbReference type="EMBL" id="JAAVJH010000008">
    <property type="protein sequence ID" value="NJR79570.1"/>
    <property type="molecule type" value="Genomic_DNA"/>
</dbReference>
<feature type="domain" description="Fe/B12 periplasmic-binding" evidence="2">
    <location>
        <begin position="72"/>
        <end position="324"/>
    </location>
</feature>
<organism evidence="3 4">
    <name type="scientific">Sphingomonas corticis</name>
    <dbReference type="NCBI Taxonomy" id="2722791"/>
    <lineage>
        <taxon>Bacteria</taxon>
        <taxon>Pseudomonadati</taxon>
        <taxon>Pseudomonadota</taxon>
        <taxon>Alphaproteobacteria</taxon>
        <taxon>Sphingomonadales</taxon>
        <taxon>Sphingomonadaceae</taxon>
        <taxon>Sphingomonas</taxon>
    </lineage>
</organism>
<accession>A0ABX1CTG0</accession>
<evidence type="ECO:0000259" key="2">
    <source>
        <dbReference type="PROSITE" id="PS50983"/>
    </source>
</evidence>
<dbReference type="InterPro" id="IPR002491">
    <property type="entry name" value="ABC_transptr_periplasmic_BD"/>
</dbReference>
<protein>
    <submittedName>
        <fullName evidence="3">ABC transporter substrate-binding protein</fullName>
    </submittedName>
</protein>
<dbReference type="Gene3D" id="3.40.50.1980">
    <property type="entry name" value="Nitrogenase molybdenum iron protein domain"/>
    <property type="match status" value="2"/>
</dbReference>
<dbReference type="Proteomes" id="UP000732399">
    <property type="component" value="Unassembled WGS sequence"/>
</dbReference>
<reference evidence="3 4" key="1">
    <citation type="submission" date="2020-03" db="EMBL/GenBank/DDBJ databases">
        <authorList>
            <person name="Wang L."/>
            <person name="He N."/>
            <person name="Li Y."/>
            <person name="Fang Y."/>
            <person name="Zhang F."/>
        </authorList>
    </citation>
    <scope>NUCLEOTIDE SEQUENCE [LARGE SCALE GENOMIC DNA]</scope>
    <source>
        <strain evidence="3 4">36D10-4-7</strain>
    </source>
</reference>
<proteinExistence type="predicted"/>
<dbReference type="InterPro" id="IPR050902">
    <property type="entry name" value="ABC_Transporter_SBP"/>
</dbReference>
<feature type="region of interest" description="Disordered" evidence="1">
    <location>
        <begin position="321"/>
        <end position="341"/>
    </location>
</feature>
<feature type="compositionally biased region" description="Basic residues" evidence="1">
    <location>
        <begin position="326"/>
        <end position="335"/>
    </location>
</feature>